<reference evidence="1" key="1">
    <citation type="submission" date="2020-11" db="EMBL/GenBank/DDBJ databases">
        <authorList>
            <consortium name="DOE Joint Genome Institute"/>
            <person name="Ahrendt S."/>
            <person name="Riley R."/>
            <person name="Andreopoulos W."/>
            <person name="Labutti K."/>
            <person name="Pangilinan J."/>
            <person name="Ruiz-Duenas F.J."/>
            <person name="Barrasa J.M."/>
            <person name="Sanchez-Garcia M."/>
            <person name="Camarero S."/>
            <person name="Miyauchi S."/>
            <person name="Serrano A."/>
            <person name="Linde D."/>
            <person name="Babiker R."/>
            <person name="Drula E."/>
            <person name="Ayuso-Fernandez I."/>
            <person name="Pacheco R."/>
            <person name="Padilla G."/>
            <person name="Ferreira P."/>
            <person name="Barriuso J."/>
            <person name="Kellner H."/>
            <person name="Castanera R."/>
            <person name="Alfaro M."/>
            <person name="Ramirez L."/>
            <person name="Pisabarro A.G."/>
            <person name="Kuo A."/>
            <person name="Tritt A."/>
            <person name="Lipzen A."/>
            <person name="He G."/>
            <person name="Yan M."/>
            <person name="Ng V."/>
            <person name="Cullen D."/>
            <person name="Martin F."/>
            <person name="Rosso M.-N."/>
            <person name="Henrissat B."/>
            <person name="Hibbett D."/>
            <person name="Martinez A.T."/>
            <person name="Grigoriev I.V."/>
        </authorList>
    </citation>
    <scope>NUCLEOTIDE SEQUENCE</scope>
    <source>
        <strain evidence="1">CBS 247.69</strain>
    </source>
</reference>
<proteinExistence type="predicted"/>
<comment type="caution">
    <text evidence="1">The sequence shown here is derived from an EMBL/GenBank/DDBJ whole genome shotgun (WGS) entry which is preliminary data.</text>
</comment>
<sequence length="113" mass="12608">PSRRYCWFLAIDKTSGKQVFGEALAFYEVLSDGASELYVAYQELTDVETVPGTIHGKPWSDATQMLPTSNIIDIVGIWDETSNIYIIQKHPALDLLTPEECGIDIEDNDNEAV</sequence>
<dbReference type="EMBL" id="MU150791">
    <property type="protein sequence ID" value="KAF9455307.1"/>
    <property type="molecule type" value="Genomic_DNA"/>
</dbReference>
<gene>
    <name evidence="1" type="ORF">BDZ94DRAFT_1316381</name>
</gene>
<accession>A0A9P5XRM7</accession>
<keyword evidence="2" id="KW-1185">Reference proteome</keyword>
<dbReference type="Proteomes" id="UP000807353">
    <property type="component" value="Unassembled WGS sequence"/>
</dbReference>
<name>A0A9P5XRM7_9AGAR</name>
<dbReference type="OrthoDB" id="3359887at2759"/>
<feature type="non-terminal residue" evidence="1">
    <location>
        <position position="1"/>
    </location>
</feature>
<evidence type="ECO:0000313" key="2">
    <source>
        <dbReference type="Proteomes" id="UP000807353"/>
    </source>
</evidence>
<protein>
    <submittedName>
        <fullName evidence="1">Uncharacterized protein</fullName>
    </submittedName>
</protein>
<dbReference type="AlphaFoldDB" id="A0A9P5XRM7"/>
<evidence type="ECO:0000313" key="1">
    <source>
        <dbReference type="EMBL" id="KAF9455307.1"/>
    </source>
</evidence>
<organism evidence="1 2">
    <name type="scientific">Collybia nuda</name>
    <dbReference type="NCBI Taxonomy" id="64659"/>
    <lineage>
        <taxon>Eukaryota</taxon>
        <taxon>Fungi</taxon>
        <taxon>Dikarya</taxon>
        <taxon>Basidiomycota</taxon>
        <taxon>Agaricomycotina</taxon>
        <taxon>Agaricomycetes</taxon>
        <taxon>Agaricomycetidae</taxon>
        <taxon>Agaricales</taxon>
        <taxon>Tricholomatineae</taxon>
        <taxon>Clitocybaceae</taxon>
        <taxon>Collybia</taxon>
    </lineage>
</organism>